<keyword evidence="8 10" id="KW-0594">Phospholipid biosynthesis</keyword>
<comment type="subunit">
    <text evidence="10">Probably interacts with PlsX.</text>
</comment>
<feature type="transmembrane region" description="Helical" evidence="10">
    <location>
        <begin position="106"/>
        <end position="132"/>
    </location>
</feature>
<feature type="transmembrane region" description="Helical" evidence="10">
    <location>
        <begin position="81"/>
        <end position="99"/>
    </location>
</feature>
<feature type="transmembrane region" description="Helical" evidence="10">
    <location>
        <begin position="138"/>
        <end position="157"/>
    </location>
</feature>
<dbReference type="EC" id="2.3.1.275" evidence="10"/>
<comment type="pathway">
    <text evidence="10">Lipid metabolism; phospholipid metabolism.</text>
</comment>
<evidence type="ECO:0000256" key="7">
    <source>
        <dbReference type="ARBA" id="ARBA00023136"/>
    </source>
</evidence>
<dbReference type="GO" id="GO:0043772">
    <property type="term" value="F:acyl-phosphate glycerol-3-phosphate acyltransferase activity"/>
    <property type="evidence" value="ECO:0007669"/>
    <property type="project" value="UniProtKB-UniRule"/>
</dbReference>
<dbReference type="SMART" id="SM01207">
    <property type="entry name" value="G3P_acyltransf"/>
    <property type="match status" value="1"/>
</dbReference>
<keyword evidence="5 10" id="KW-1133">Transmembrane helix</keyword>
<dbReference type="PANTHER" id="PTHR30309:SF0">
    <property type="entry name" value="GLYCEROL-3-PHOSPHATE ACYLTRANSFERASE-RELATED"/>
    <property type="match status" value="1"/>
</dbReference>
<comment type="catalytic activity">
    <reaction evidence="10">
        <text>an acyl phosphate + sn-glycerol 3-phosphate = a 1-acyl-sn-glycero-3-phosphate + phosphate</text>
        <dbReference type="Rhea" id="RHEA:34075"/>
        <dbReference type="ChEBI" id="CHEBI:43474"/>
        <dbReference type="ChEBI" id="CHEBI:57597"/>
        <dbReference type="ChEBI" id="CHEBI:57970"/>
        <dbReference type="ChEBI" id="CHEBI:59918"/>
        <dbReference type="EC" id="2.3.1.275"/>
    </reaction>
</comment>
<dbReference type="Pfam" id="PF02660">
    <property type="entry name" value="G3P_acyltransf"/>
    <property type="match status" value="1"/>
</dbReference>
<accession>A0A1Y0IP76</accession>
<dbReference type="UniPathway" id="UPA00085"/>
<evidence type="ECO:0000256" key="4">
    <source>
        <dbReference type="ARBA" id="ARBA00022692"/>
    </source>
</evidence>
<feature type="transmembrane region" description="Helical" evidence="10">
    <location>
        <begin position="215"/>
        <end position="231"/>
    </location>
</feature>
<keyword evidence="3 10" id="KW-0808">Transferase</keyword>
<evidence type="ECO:0000256" key="10">
    <source>
        <dbReference type="HAMAP-Rule" id="MF_01043"/>
    </source>
</evidence>
<evidence type="ECO:0000256" key="2">
    <source>
        <dbReference type="ARBA" id="ARBA00022516"/>
    </source>
</evidence>
<reference evidence="12" key="1">
    <citation type="submission" date="2017-05" db="EMBL/GenBank/DDBJ databases">
        <authorList>
            <person name="Sung H."/>
        </authorList>
    </citation>
    <scope>NUCLEOTIDE SEQUENCE [LARGE SCALE GENOMIC DNA]</scope>
    <source>
        <strain evidence="12">AR23208</strain>
    </source>
</reference>
<evidence type="ECO:0000256" key="6">
    <source>
        <dbReference type="ARBA" id="ARBA00023098"/>
    </source>
</evidence>
<protein>
    <recommendedName>
        <fullName evidence="10">Glycerol-3-phosphate acyltransferase</fullName>
    </recommendedName>
    <alternativeName>
        <fullName evidence="10">Acyl-PO4 G3P acyltransferase</fullName>
    </alternativeName>
    <alternativeName>
        <fullName evidence="10">Acyl-phosphate--glycerol-3-phosphate acyltransferase</fullName>
    </alternativeName>
    <alternativeName>
        <fullName evidence="10">G3P acyltransferase</fullName>
        <shortName evidence="10">GPAT</shortName>
        <ecNumber evidence="10">2.3.1.275</ecNumber>
    </alternativeName>
    <alternativeName>
        <fullName evidence="10">Lysophosphatidic acid synthase</fullName>
        <shortName evidence="10">LPA synthase</shortName>
    </alternativeName>
</protein>
<evidence type="ECO:0000256" key="8">
    <source>
        <dbReference type="ARBA" id="ARBA00023209"/>
    </source>
</evidence>
<evidence type="ECO:0000256" key="1">
    <source>
        <dbReference type="ARBA" id="ARBA00022475"/>
    </source>
</evidence>
<organism evidence="11 12">
    <name type="scientific">Tumebacillus avium</name>
    <dbReference type="NCBI Taxonomy" id="1903704"/>
    <lineage>
        <taxon>Bacteria</taxon>
        <taxon>Bacillati</taxon>
        <taxon>Bacillota</taxon>
        <taxon>Bacilli</taxon>
        <taxon>Bacillales</taxon>
        <taxon>Alicyclobacillaceae</taxon>
        <taxon>Tumebacillus</taxon>
    </lineage>
</organism>
<dbReference type="GO" id="GO:0005886">
    <property type="term" value="C:plasma membrane"/>
    <property type="evidence" value="ECO:0007669"/>
    <property type="project" value="UniProtKB-SubCell"/>
</dbReference>
<keyword evidence="6 10" id="KW-0443">Lipid metabolism</keyword>
<keyword evidence="11" id="KW-0012">Acyltransferase</keyword>
<name>A0A1Y0IP76_9BACL</name>
<dbReference type="HAMAP" id="MF_01043">
    <property type="entry name" value="PlsY"/>
    <property type="match status" value="1"/>
</dbReference>
<dbReference type="PANTHER" id="PTHR30309">
    <property type="entry name" value="INNER MEMBRANE PROTEIN YGIH"/>
    <property type="match status" value="1"/>
</dbReference>
<evidence type="ECO:0000256" key="9">
    <source>
        <dbReference type="ARBA" id="ARBA00023264"/>
    </source>
</evidence>
<dbReference type="EMBL" id="CP021434">
    <property type="protein sequence ID" value="ARU61799.1"/>
    <property type="molecule type" value="Genomic_DNA"/>
</dbReference>
<keyword evidence="12" id="KW-1185">Reference proteome</keyword>
<keyword evidence="9 10" id="KW-1208">Phospholipid metabolism</keyword>
<dbReference type="GO" id="GO:0008654">
    <property type="term" value="P:phospholipid biosynthetic process"/>
    <property type="evidence" value="ECO:0007669"/>
    <property type="project" value="UniProtKB-UniRule"/>
</dbReference>
<evidence type="ECO:0000256" key="3">
    <source>
        <dbReference type="ARBA" id="ARBA00022679"/>
    </source>
</evidence>
<dbReference type="Proteomes" id="UP000195437">
    <property type="component" value="Chromosome"/>
</dbReference>
<keyword evidence="4 10" id="KW-0812">Transmembrane</keyword>
<evidence type="ECO:0000313" key="12">
    <source>
        <dbReference type="Proteomes" id="UP000195437"/>
    </source>
</evidence>
<dbReference type="OrthoDB" id="2381254at2"/>
<comment type="similarity">
    <text evidence="10">Belongs to the PlsY family.</text>
</comment>
<dbReference type="NCBIfam" id="TIGR00023">
    <property type="entry name" value="glycerol-3-phosphate 1-O-acyltransferase PlsY"/>
    <property type="match status" value="1"/>
</dbReference>
<keyword evidence="1 10" id="KW-1003">Cell membrane</keyword>
<proteinExistence type="inferred from homology"/>
<evidence type="ECO:0000256" key="5">
    <source>
        <dbReference type="ARBA" id="ARBA00022989"/>
    </source>
</evidence>
<dbReference type="InterPro" id="IPR003811">
    <property type="entry name" value="G3P_acylTferase_PlsY"/>
</dbReference>
<sequence>MIVSVLIALLFGYLAGSTPFAYLFGRRKGANVFEQGSGNPGATNTLTLFGKRAAAVVLLLDVLKGFVPTMLTYLVTGDETLAFWTATGAVLGHVFSLYTKFRGGKALATAGGALLFLQPVPILIVVASYVIFLLLIRYIVIATTIVIAGALLVFLFTPQVLSEQIALFLMVSGVLYRHLPNWERVYLKNEPKIGQPVHEVTLQRLTPEKQEWVKLSYWITMIMILLAFVVWKQM</sequence>
<dbReference type="KEGG" id="tum:CBW65_12740"/>
<feature type="transmembrane region" description="Helical" evidence="10">
    <location>
        <begin position="6"/>
        <end position="25"/>
    </location>
</feature>
<dbReference type="RefSeq" id="WP_087457169.1">
    <property type="nucleotide sequence ID" value="NZ_CP021434.1"/>
</dbReference>
<evidence type="ECO:0000313" key="11">
    <source>
        <dbReference type="EMBL" id="ARU61799.1"/>
    </source>
</evidence>
<keyword evidence="7 10" id="KW-0472">Membrane</keyword>
<feature type="transmembrane region" description="Helical" evidence="10">
    <location>
        <begin position="53"/>
        <end position="75"/>
    </location>
</feature>
<dbReference type="AlphaFoldDB" id="A0A1Y0IP76"/>
<gene>
    <name evidence="10" type="primary">plsY</name>
    <name evidence="11" type="ORF">CBW65_12740</name>
</gene>
<comment type="subcellular location">
    <subcellularLocation>
        <location evidence="10">Cell membrane</location>
        <topology evidence="10">Multi-pass membrane protein</topology>
    </subcellularLocation>
</comment>
<keyword evidence="2 10" id="KW-0444">Lipid biosynthesis</keyword>
<comment type="function">
    <text evidence="10">Catalyzes the transfer of an acyl group from acyl-phosphate (acyl-PO(4)) to glycerol-3-phosphate (G3P) to form lysophosphatidic acid (LPA). This enzyme utilizes acyl-phosphate as fatty acyl donor, but not acyl-CoA or acyl-ACP.</text>
</comment>